<evidence type="ECO:0000313" key="2">
    <source>
        <dbReference type="Proteomes" id="UP000717996"/>
    </source>
</evidence>
<gene>
    <name evidence="1" type="ORF">G6F51_013221</name>
</gene>
<protein>
    <submittedName>
        <fullName evidence="1">Uncharacterized protein</fullName>
    </submittedName>
</protein>
<name>A0A9P7C1X9_RHIOR</name>
<dbReference type="Proteomes" id="UP000717996">
    <property type="component" value="Unassembled WGS sequence"/>
</dbReference>
<proteinExistence type="predicted"/>
<dbReference type="EMBL" id="JAANIT010004853">
    <property type="protein sequence ID" value="KAG1532182.1"/>
    <property type="molecule type" value="Genomic_DNA"/>
</dbReference>
<accession>A0A9P7C1X9</accession>
<evidence type="ECO:0000313" key="1">
    <source>
        <dbReference type="EMBL" id="KAG1532182.1"/>
    </source>
</evidence>
<dbReference type="AlphaFoldDB" id="A0A9P7C1X9"/>
<reference evidence="1" key="1">
    <citation type="journal article" date="2020" name="Microb. Genom.">
        <title>Genetic diversity of clinical and environmental Mucorales isolates obtained from an investigation of mucormycosis cases among solid organ transplant recipients.</title>
        <authorList>
            <person name="Nguyen M.H."/>
            <person name="Kaul D."/>
            <person name="Muto C."/>
            <person name="Cheng S.J."/>
            <person name="Richter R.A."/>
            <person name="Bruno V.M."/>
            <person name="Liu G."/>
            <person name="Beyhan S."/>
            <person name="Sundermann A.J."/>
            <person name="Mounaud S."/>
            <person name="Pasculle A.W."/>
            <person name="Nierman W.C."/>
            <person name="Driscoll E."/>
            <person name="Cumbie R."/>
            <person name="Clancy C.J."/>
            <person name="Dupont C.L."/>
        </authorList>
    </citation>
    <scope>NUCLEOTIDE SEQUENCE</scope>
    <source>
        <strain evidence="1">GL16</strain>
    </source>
</reference>
<sequence>MIRVISAQSITLKTKGSDSSLKINFMFNQVSLTGALNVSAFIFDDSTRPHASIRVGVESVSPIRELNFDGTIIGGTIPLGVIPIDGVVAPPGREYKKMRFILFKYTWENWDNKNLVSSNNAIKEAFSEYLEDLYEDLSE</sequence>
<organism evidence="1 2">
    <name type="scientific">Rhizopus oryzae</name>
    <name type="common">Mucormycosis agent</name>
    <name type="synonym">Rhizopus arrhizus var. delemar</name>
    <dbReference type="NCBI Taxonomy" id="64495"/>
    <lineage>
        <taxon>Eukaryota</taxon>
        <taxon>Fungi</taxon>
        <taxon>Fungi incertae sedis</taxon>
        <taxon>Mucoromycota</taxon>
        <taxon>Mucoromycotina</taxon>
        <taxon>Mucoromycetes</taxon>
        <taxon>Mucorales</taxon>
        <taxon>Mucorineae</taxon>
        <taxon>Rhizopodaceae</taxon>
        <taxon>Rhizopus</taxon>
    </lineage>
</organism>
<comment type="caution">
    <text evidence="1">The sequence shown here is derived from an EMBL/GenBank/DDBJ whole genome shotgun (WGS) entry which is preliminary data.</text>
</comment>